<evidence type="ECO:0000313" key="2">
    <source>
        <dbReference type="EMBL" id="MFD1846745.1"/>
    </source>
</evidence>
<proteinExistence type="predicted"/>
<sequence>TATGKTGRKKTNQLSHRRWTANGGPTRTVIEGLTVGGLGGAFSIDQKYRTEGKDWWPNEEPTPEQAEQLLANGPVDILITHDVPVSVPMKSDLKLTADVISEAARTRILLDEVVRKLRPPHLFAGHWHQRRIHELKHEDGSVTRVDVLANELANNGNAVLVWPDETMPLRVEPLRVTTR</sequence>
<accession>A0ABW4Q7U4</accession>
<keyword evidence="3" id="KW-1185">Reference proteome</keyword>
<feature type="compositionally biased region" description="Basic residues" evidence="1">
    <location>
        <begin position="1"/>
        <end position="19"/>
    </location>
</feature>
<protein>
    <recommendedName>
        <fullName evidence="4">Metallophosphoesterase</fullName>
    </recommendedName>
</protein>
<dbReference type="EMBL" id="JBHUGA010000029">
    <property type="protein sequence ID" value="MFD1846745.1"/>
    <property type="molecule type" value="Genomic_DNA"/>
</dbReference>
<name>A0ABW4Q7U4_9MICC</name>
<organism evidence="2 3">
    <name type="scientific">Arthrobacter flavus</name>
    <dbReference type="NCBI Taxonomy" id="95172"/>
    <lineage>
        <taxon>Bacteria</taxon>
        <taxon>Bacillati</taxon>
        <taxon>Actinomycetota</taxon>
        <taxon>Actinomycetes</taxon>
        <taxon>Micrococcales</taxon>
        <taxon>Micrococcaceae</taxon>
        <taxon>Arthrobacter</taxon>
    </lineage>
</organism>
<evidence type="ECO:0000313" key="3">
    <source>
        <dbReference type="Proteomes" id="UP001597307"/>
    </source>
</evidence>
<evidence type="ECO:0008006" key="4">
    <source>
        <dbReference type="Google" id="ProtNLM"/>
    </source>
</evidence>
<feature type="non-terminal residue" evidence="2">
    <location>
        <position position="1"/>
    </location>
</feature>
<dbReference type="Proteomes" id="UP001597307">
    <property type="component" value="Unassembled WGS sequence"/>
</dbReference>
<evidence type="ECO:0000256" key="1">
    <source>
        <dbReference type="SAM" id="MobiDB-lite"/>
    </source>
</evidence>
<feature type="region of interest" description="Disordered" evidence="1">
    <location>
        <begin position="1"/>
        <end position="23"/>
    </location>
</feature>
<dbReference type="InterPro" id="IPR029052">
    <property type="entry name" value="Metallo-depent_PP-like"/>
</dbReference>
<comment type="caution">
    <text evidence="2">The sequence shown here is derived from an EMBL/GenBank/DDBJ whole genome shotgun (WGS) entry which is preliminary data.</text>
</comment>
<gene>
    <name evidence="2" type="ORF">ACFSFX_09065</name>
</gene>
<reference evidence="3" key="1">
    <citation type="journal article" date="2019" name="Int. J. Syst. Evol. Microbiol.">
        <title>The Global Catalogue of Microorganisms (GCM) 10K type strain sequencing project: providing services to taxonomists for standard genome sequencing and annotation.</title>
        <authorList>
            <consortium name="The Broad Institute Genomics Platform"/>
            <consortium name="The Broad Institute Genome Sequencing Center for Infectious Disease"/>
            <person name="Wu L."/>
            <person name="Ma J."/>
        </authorList>
    </citation>
    <scope>NUCLEOTIDE SEQUENCE [LARGE SCALE GENOMIC DNA]</scope>
    <source>
        <strain evidence="3">JCM 11496</strain>
    </source>
</reference>
<dbReference type="SUPFAM" id="SSF56300">
    <property type="entry name" value="Metallo-dependent phosphatases"/>
    <property type="match status" value="1"/>
</dbReference>